<evidence type="ECO:0000313" key="8">
    <source>
        <dbReference type="EMBL" id="MFC6791889.1"/>
    </source>
</evidence>
<dbReference type="Gene3D" id="1.20.1250.20">
    <property type="entry name" value="MFS general substrate transporter like domains"/>
    <property type="match status" value="2"/>
</dbReference>
<name>A0ABW2BN49_9HYPH</name>
<keyword evidence="9" id="KW-1185">Reference proteome</keyword>
<keyword evidence="3 6" id="KW-0812">Transmembrane</keyword>
<dbReference type="PANTHER" id="PTHR43791:SF36">
    <property type="entry name" value="TRANSPORTER, PUTATIVE (AFU_ORTHOLOGUE AFUA_6G08340)-RELATED"/>
    <property type="match status" value="1"/>
</dbReference>
<feature type="transmembrane region" description="Helical" evidence="6">
    <location>
        <begin position="409"/>
        <end position="432"/>
    </location>
</feature>
<feature type="transmembrane region" description="Helical" evidence="6">
    <location>
        <begin position="183"/>
        <end position="204"/>
    </location>
</feature>
<evidence type="ECO:0000256" key="2">
    <source>
        <dbReference type="ARBA" id="ARBA00022448"/>
    </source>
</evidence>
<dbReference type="Proteomes" id="UP001596292">
    <property type="component" value="Unassembled WGS sequence"/>
</dbReference>
<dbReference type="PANTHER" id="PTHR43791">
    <property type="entry name" value="PERMEASE-RELATED"/>
    <property type="match status" value="1"/>
</dbReference>
<evidence type="ECO:0000313" key="9">
    <source>
        <dbReference type="Proteomes" id="UP001596292"/>
    </source>
</evidence>
<dbReference type="CDD" id="cd17319">
    <property type="entry name" value="MFS_ExuT_GudP_like"/>
    <property type="match status" value="1"/>
</dbReference>
<feature type="transmembrane region" description="Helical" evidence="6">
    <location>
        <begin position="375"/>
        <end position="397"/>
    </location>
</feature>
<feature type="transmembrane region" description="Helical" evidence="6">
    <location>
        <begin position="316"/>
        <end position="337"/>
    </location>
</feature>
<dbReference type="PROSITE" id="PS50850">
    <property type="entry name" value="MFS"/>
    <property type="match status" value="1"/>
</dbReference>
<feature type="transmembrane region" description="Helical" evidence="6">
    <location>
        <begin position="58"/>
        <end position="78"/>
    </location>
</feature>
<feature type="transmembrane region" description="Helical" evidence="6">
    <location>
        <begin position="252"/>
        <end position="271"/>
    </location>
</feature>
<dbReference type="InterPro" id="IPR020846">
    <property type="entry name" value="MFS_dom"/>
</dbReference>
<proteinExistence type="predicted"/>
<feature type="transmembrane region" description="Helical" evidence="6">
    <location>
        <begin position="343"/>
        <end position="363"/>
    </location>
</feature>
<dbReference type="EMBL" id="JBHSWN010000001">
    <property type="protein sequence ID" value="MFC6791889.1"/>
    <property type="molecule type" value="Genomic_DNA"/>
</dbReference>
<feature type="transmembrane region" description="Helical" evidence="6">
    <location>
        <begin position="151"/>
        <end position="171"/>
    </location>
</feature>
<dbReference type="Pfam" id="PF07690">
    <property type="entry name" value="MFS_1"/>
    <property type="match status" value="1"/>
</dbReference>
<dbReference type="InterPro" id="IPR036259">
    <property type="entry name" value="MFS_trans_sf"/>
</dbReference>
<keyword evidence="2" id="KW-0813">Transport</keyword>
<feature type="transmembrane region" description="Helical" evidence="6">
    <location>
        <begin position="115"/>
        <end position="139"/>
    </location>
</feature>
<dbReference type="InterPro" id="IPR011701">
    <property type="entry name" value="MFS"/>
</dbReference>
<evidence type="ECO:0000256" key="5">
    <source>
        <dbReference type="ARBA" id="ARBA00023136"/>
    </source>
</evidence>
<evidence type="ECO:0000256" key="3">
    <source>
        <dbReference type="ARBA" id="ARBA00022692"/>
    </source>
</evidence>
<dbReference type="RefSeq" id="WP_378973172.1">
    <property type="nucleotide sequence ID" value="NZ_JBHSWN010000001.1"/>
</dbReference>
<feature type="transmembrane region" description="Helical" evidence="6">
    <location>
        <begin position="20"/>
        <end position="38"/>
    </location>
</feature>
<dbReference type="SUPFAM" id="SSF103473">
    <property type="entry name" value="MFS general substrate transporter"/>
    <property type="match status" value="1"/>
</dbReference>
<keyword evidence="5 6" id="KW-0472">Membrane</keyword>
<comment type="caution">
    <text evidence="8">The sequence shown here is derived from an EMBL/GenBank/DDBJ whole genome shotgun (WGS) entry which is preliminary data.</text>
</comment>
<accession>A0ABW2BN49</accession>
<organism evidence="8 9">
    <name type="scientific">Methylobacterium komagatae</name>
    <dbReference type="NCBI Taxonomy" id="374425"/>
    <lineage>
        <taxon>Bacteria</taxon>
        <taxon>Pseudomonadati</taxon>
        <taxon>Pseudomonadota</taxon>
        <taxon>Alphaproteobacteria</taxon>
        <taxon>Hyphomicrobiales</taxon>
        <taxon>Methylobacteriaceae</taxon>
        <taxon>Methylobacterium</taxon>
    </lineage>
</organism>
<feature type="domain" description="Major facilitator superfamily (MFS) profile" evidence="7">
    <location>
        <begin position="24"/>
        <end position="434"/>
    </location>
</feature>
<feature type="transmembrane region" description="Helical" evidence="6">
    <location>
        <begin position="283"/>
        <end position="304"/>
    </location>
</feature>
<feature type="transmembrane region" description="Helical" evidence="6">
    <location>
        <begin position="90"/>
        <end position="109"/>
    </location>
</feature>
<gene>
    <name evidence="8" type="ORF">ACFQE0_21180</name>
</gene>
<sequence length="449" mass="47639">MASEIQDPESDLGRDTIRTVTLRLMPLLGLMYLVAYIDRQNISYAKLEMVGALGLSETAYGLGASLFFLGYFLFEVPANVFLERVGARIWFARIMFTWGLVTVLLGFTHGTAMFYVLRFLLGVAEAGFFPGVLFVLTLWFPQAHRGRMIGWFMIASAFANAIGAVVGGALLNLDGVLGFAGWQWVFLATGLPALLLAVVVLVALPDGPGVARWLAPAQRDWLVRTIEAERQEGGLTEHGNPFAALLDRRVQMLACVYIAFPLAAYGLSYWLPTVVKGFGVSSLANGFINVIPWLVTAFALWWVPRHAARTGATGQALTWHVVGPALVAAAALALSVVLPGNAVKFACLCVAAAGTFSAQPVFWTMPGTFLRGASAAAGIAAINSVGNLGGFVAQNAVPMIRDATSSDLVPMLFLSACLAAGAGLMVLVLSALRRDAARRSAPGDAATAG</sequence>
<keyword evidence="4 6" id="KW-1133">Transmembrane helix</keyword>
<protein>
    <submittedName>
        <fullName evidence="8">MFS transporter</fullName>
    </submittedName>
</protein>
<evidence type="ECO:0000256" key="1">
    <source>
        <dbReference type="ARBA" id="ARBA00004141"/>
    </source>
</evidence>
<evidence type="ECO:0000256" key="4">
    <source>
        <dbReference type="ARBA" id="ARBA00022989"/>
    </source>
</evidence>
<evidence type="ECO:0000256" key="6">
    <source>
        <dbReference type="SAM" id="Phobius"/>
    </source>
</evidence>
<reference evidence="9" key="1">
    <citation type="journal article" date="2019" name="Int. J. Syst. Evol. Microbiol.">
        <title>The Global Catalogue of Microorganisms (GCM) 10K type strain sequencing project: providing services to taxonomists for standard genome sequencing and annotation.</title>
        <authorList>
            <consortium name="The Broad Institute Genomics Platform"/>
            <consortium name="The Broad Institute Genome Sequencing Center for Infectious Disease"/>
            <person name="Wu L."/>
            <person name="Ma J."/>
        </authorList>
    </citation>
    <scope>NUCLEOTIDE SEQUENCE [LARGE SCALE GENOMIC DNA]</scope>
    <source>
        <strain evidence="9">CCUG 48316</strain>
    </source>
</reference>
<evidence type="ECO:0000259" key="7">
    <source>
        <dbReference type="PROSITE" id="PS50850"/>
    </source>
</evidence>
<comment type="subcellular location">
    <subcellularLocation>
        <location evidence="1">Membrane</location>
        <topology evidence="1">Multi-pass membrane protein</topology>
    </subcellularLocation>
</comment>